<dbReference type="InParanoid" id="A0A1Q6DRV6"/>
<dbReference type="EMBL" id="MSDW01000004">
    <property type="protein sequence ID" value="OKY77078.1"/>
    <property type="molecule type" value="Genomic_DNA"/>
</dbReference>
<organism evidence="1 2">
    <name type="scientific">Methanohalarchaeum thermophilum</name>
    <dbReference type="NCBI Taxonomy" id="1903181"/>
    <lineage>
        <taxon>Archaea</taxon>
        <taxon>Methanobacteriati</taxon>
        <taxon>Methanobacteriota</taxon>
        <taxon>Methanonatronarchaeia</taxon>
        <taxon>Methanonatronarchaeales</taxon>
        <taxon>Methanonatronarchaeaceae</taxon>
        <taxon>Candidatus Methanohalarchaeum</taxon>
    </lineage>
</organism>
<proteinExistence type="predicted"/>
<protein>
    <submittedName>
        <fullName evidence="1">Uncharacterized protein</fullName>
    </submittedName>
</protein>
<keyword evidence="2" id="KW-1185">Reference proteome</keyword>
<dbReference type="Proteomes" id="UP000185744">
    <property type="component" value="Unassembled WGS sequence"/>
</dbReference>
<reference evidence="1" key="1">
    <citation type="submission" date="2016-12" db="EMBL/GenBank/DDBJ databases">
        <title>Discovery of methanogenic haloarchaea.</title>
        <authorList>
            <person name="Sorokin D.Y."/>
            <person name="Makarova K.S."/>
            <person name="Abbas B."/>
            <person name="Ferrer M."/>
            <person name="Golyshin P.N."/>
        </authorList>
    </citation>
    <scope>NUCLEOTIDE SEQUENCE [LARGE SCALE GENOMIC DNA]</scope>
    <source>
        <strain evidence="1">HMET1</strain>
    </source>
</reference>
<sequence length="102" mass="11924">MSQTKSPFSKNESEELLPKEVRGRYNKLKRKLRSFDSVRFIDETSKRTNSGLSYKKLIFFKGPILYTLKARKKASDGYYRVKIQKKEDLKLDRIAAKSTEGL</sequence>
<comment type="caution">
    <text evidence="1">The sequence shown here is derived from an EMBL/GenBank/DDBJ whole genome shotgun (WGS) entry which is preliminary data.</text>
</comment>
<dbReference type="STRING" id="1903181.BTN85_2201"/>
<evidence type="ECO:0000313" key="2">
    <source>
        <dbReference type="Proteomes" id="UP000185744"/>
    </source>
</evidence>
<evidence type="ECO:0000313" key="1">
    <source>
        <dbReference type="EMBL" id="OKY77078.1"/>
    </source>
</evidence>
<name>A0A1Q6DRV6_METT1</name>
<gene>
    <name evidence="1" type="ORF">BTN85_2201</name>
</gene>
<accession>A0A1Q6DRV6</accession>
<dbReference type="AlphaFoldDB" id="A0A1Q6DRV6"/>